<dbReference type="CDD" id="cd08432">
    <property type="entry name" value="PBP2_GcdR_TrpI_HvrB_AmpR_like"/>
    <property type="match status" value="1"/>
</dbReference>
<dbReference type="Pfam" id="PF00126">
    <property type="entry name" value="HTH_1"/>
    <property type="match status" value="1"/>
</dbReference>
<evidence type="ECO:0000259" key="5">
    <source>
        <dbReference type="PROSITE" id="PS50931"/>
    </source>
</evidence>
<evidence type="ECO:0000256" key="4">
    <source>
        <dbReference type="ARBA" id="ARBA00023163"/>
    </source>
</evidence>
<reference evidence="7" key="1">
    <citation type="submission" date="2016-11" db="EMBL/GenBank/DDBJ databases">
        <authorList>
            <person name="Varghese N."/>
            <person name="Submissions S."/>
        </authorList>
    </citation>
    <scope>NUCLEOTIDE SEQUENCE [LARGE SCALE GENOMIC DNA]</scope>
    <source>
        <strain evidence="7">DSM 29327</strain>
    </source>
</reference>
<dbReference type="InterPro" id="IPR036388">
    <property type="entry name" value="WH-like_DNA-bd_sf"/>
</dbReference>
<dbReference type="EMBL" id="FRBN01000037">
    <property type="protein sequence ID" value="SHL76148.1"/>
    <property type="molecule type" value="Genomic_DNA"/>
</dbReference>
<comment type="similarity">
    <text evidence="1">Belongs to the LysR transcriptional regulatory family.</text>
</comment>
<accession>A0A1M7D9Q7</accession>
<gene>
    <name evidence="6" type="ORF">SAMN05444414_1377</name>
</gene>
<dbReference type="Pfam" id="PF03466">
    <property type="entry name" value="LysR_substrate"/>
    <property type="match status" value="1"/>
</dbReference>
<dbReference type="SUPFAM" id="SSF46785">
    <property type="entry name" value="Winged helix' DNA-binding domain"/>
    <property type="match status" value="1"/>
</dbReference>
<dbReference type="InterPro" id="IPR058163">
    <property type="entry name" value="LysR-type_TF_proteobact-type"/>
</dbReference>
<organism evidence="6 7">
    <name type="scientific">Roseovarius marisflavi</name>
    <dbReference type="NCBI Taxonomy" id="1054996"/>
    <lineage>
        <taxon>Bacteria</taxon>
        <taxon>Pseudomonadati</taxon>
        <taxon>Pseudomonadota</taxon>
        <taxon>Alphaproteobacteria</taxon>
        <taxon>Rhodobacterales</taxon>
        <taxon>Roseobacteraceae</taxon>
        <taxon>Roseovarius</taxon>
    </lineage>
</organism>
<proteinExistence type="inferred from homology"/>
<name>A0A1M7D9Q7_9RHOB</name>
<keyword evidence="4" id="KW-0804">Transcription</keyword>
<dbReference type="InterPro" id="IPR005119">
    <property type="entry name" value="LysR_subst-bd"/>
</dbReference>
<dbReference type="InterPro" id="IPR036390">
    <property type="entry name" value="WH_DNA-bd_sf"/>
</dbReference>
<dbReference type="GO" id="GO:0043565">
    <property type="term" value="F:sequence-specific DNA binding"/>
    <property type="evidence" value="ECO:0007669"/>
    <property type="project" value="TreeGrafter"/>
</dbReference>
<dbReference type="SUPFAM" id="SSF53850">
    <property type="entry name" value="Periplasmic binding protein-like II"/>
    <property type="match status" value="1"/>
</dbReference>
<sequence>MIPYADITFNLGNWGLTRKLPPFAAVRAFEAAARLGSIKEASEELCLTASAVSHQIRALEEYLGTSVFRRSGNRVELTLTGRAYAGKLTTLLDAFEESTRSVKEAGRRPFRVHCTPGFAARWLVPRLNRLAFGDRVRVSVSNGAPSTDFTSNGADVVIQWADAPVLGVVTEPLMQSARYPVVSPSLIQSKELREPGDLCRITLMHDETMDAWDEWFEAAGIDPPAFPRGPTFPNCELATAAAEQEQGVALAYDAVVRSTVESGALVRLFDAVTMPFVIYSVSYPSSRKNDQMIREFSDWIHSEAKAVGAEARTDLICEVASGRVSLLRTATRPENKPKLGARPED</sequence>
<keyword evidence="3" id="KW-0238">DNA-binding</keyword>
<dbReference type="STRING" id="1054996.SAMN05444414_1377"/>
<protein>
    <submittedName>
        <fullName evidence="6">LysR family transcriptional regulator, glycine cleavage system transcriptional activator</fullName>
    </submittedName>
</protein>
<evidence type="ECO:0000313" key="6">
    <source>
        <dbReference type="EMBL" id="SHL76148.1"/>
    </source>
</evidence>
<evidence type="ECO:0000313" key="7">
    <source>
        <dbReference type="Proteomes" id="UP000184191"/>
    </source>
</evidence>
<feature type="domain" description="HTH lysR-type" evidence="5">
    <location>
        <begin position="21"/>
        <end position="78"/>
    </location>
</feature>
<evidence type="ECO:0000256" key="3">
    <source>
        <dbReference type="ARBA" id="ARBA00023125"/>
    </source>
</evidence>
<dbReference type="AlphaFoldDB" id="A0A1M7D9Q7"/>
<evidence type="ECO:0000256" key="2">
    <source>
        <dbReference type="ARBA" id="ARBA00023015"/>
    </source>
</evidence>
<dbReference type="GO" id="GO:0006351">
    <property type="term" value="P:DNA-templated transcription"/>
    <property type="evidence" value="ECO:0007669"/>
    <property type="project" value="TreeGrafter"/>
</dbReference>
<dbReference type="PROSITE" id="PS50931">
    <property type="entry name" value="HTH_LYSR"/>
    <property type="match status" value="1"/>
</dbReference>
<dbReference type="Gene3D" id="1.10.10.10">
    <property type="entry name" value="Winged helix-like DNA-binding domain superfamily/Winged helix DNA-binding domain"/>
    <property type="match status" value="1"/>
</dbReference>
<evidence type="ECO:0000256" key="1">
    <source>
        <dbReference type="ARBA" id="ARBA00009437"/>
    </source>
</evidence>
<dbReference type="InterPro" id="IPR000847">
    <property type="entry name" value="LysR_HTH_N"/>
</dbReference>
<dbReference type="RefSeq" id="WP_073200643.1">
    <property type="nucleotide sequence ID" value="NZ_FRBN01000037.1"/>
</dbReference>
<dbReference type="PANTHER" id="PTHR30537:SF79">
    <property type="entry name" value="TRANSCRIPTIONAL REGULATOR-RELATED"/>
    <property type="match status" value="1"/>
</dbReference>
<dbReference type="PANTHER" id="PTHR30537">
    <property type="entry name" value="HTH-TYPE TRANSCRIPTIONAL REGULATOR"/>
    <property type="match status" value="1"/>
</dbReference>
<dbReference type="Proteomes" id="UP000184191">
    <property type="component" value="Unassembled WGS sequence"/>
</dbReference>
<dbReference type="GO" id="GO:0003700">
    <property type="term" value="F:DNA-binding transcription factor activity"/>
    <property type="evidence" value="ECO:0007669"/>
    <property type="project" value="InterPro"/>
</dbReference>
<keyword evidence="7" id="KW-1185">Reference proteome</keyword>
<dbReference type="Gene3D" id="3.40.190.10">
    <property type="entry name" value="Periplasmic binding protein-like II"/>
    <property type="match status" value="2"/>
</dbReference>
<keyword evidence="2" id="KW-0805">Transcription regulation</keyword>